<evidence type="ECO:0000313" key="7">
    <source>
        <dbReference type="Proteomes" id="UP000726737"/>
    </source>
</evidence>
<dbReference type="AlphaFoldDB" id="A0A9P6PQ14"/>
<dbReference type="InterPro" id="IPR002759">
    <property type="entry name" value="Pop5/Rpp14/Rnp2-like"/>
</dbReference>
<dbReference type="GO" id="GO:0000172">
    <property type="term" value="C:ribonuclease MRP complex"/>
    <property type="evidence" value="ECO:0007669"/>
    <property type="project" value="TreeGrafter"/>
</dbReference>
<evidence type="ECO:0000256" key="4">
    <source>
        <dbReference type="ARBA" id="ARBA00023242"/>
    </source>
</evidence>
<keyword evidence="3 5" id="KW-0819">tRNA processing</keyword>
<dbReference type="Gene3D" id="3.30.70.3250">
    <property type="entry name" value="Ribonuclease P, Pop5 subunit"/>
    <property type="match status" value="1"/>
</dbReference>
<dbReference type="SUPFAM" id="SSF160350">
    <property type="entry name" value="Rnp2-like"/>
    <property type="match status" value="1"/>
</dbReference>
<dbReference type="InterPro" id="IPR016819">
    <property type="entry name" value="RNase_P/MRP_POP5"/>
</dbReference>
<reference evidence="6" key="1">
    <citation type="journal article" date="2020" name="Fungal Divers.">
        <title>Resolving the Mortierellaceae phylogeny through synthesis of multi-gene phylogenetics and phylogenomics.</title>
        <authorList>
            <person name="Vandepol N."/>
            <person name="Liber J."/>
            <person name="Desiro A."/>
            <person name="Na H."/>
            <person name="Kennedy M."/>
            <person name="Barry K."/>
            <person name="Grigoriev I.V."/>
            <person name="Miller A.N."/>
            <person name="O'Donnell K."/>
            <person name="Stajich J.E."/>
            <person name="Bonito G."/>
        </authorList>
    </citation>
    <scope>NUCLEOTIDE SEQUENCE</scope>
    <source>
        <strain evidence="6">KOD948</strain>
    </source>
</reference>
<gene>
    <name evidence="6" type="ORF">BG011_008504</name>
</gene>
<protein>
    <recommendedName>
        <fullName evidence="5">Ribonuclease P/MRP protein subunit POP5</fullName>
        <ecNumber evidence="5">3.1.26.5</ecNumber>
    </recommendedName>
</protein>
<dbReference type="EMBL" id="JAAAJA010000703">
    <property type="protein sequence ID" value="KAG0250297.1"/>
    <property type="molecule type" value="Genomic_DNA"/>
</dbReference>
<comment type="caution">
    <text evidence="6">The sequence shown here is derived from an EMBL/GenBank/DDBJ whole genome shotgun (WGS) entry which is preliminary data.</text>
</comment>
<proteinExistence type="inferred from homology"/>
<name>A0A9P6PQ14_9FUNG</name>
<dbReference type="PIRSF" id="PIRSF023803">
    <property type="entry name" value="Ribonuclease_P_prd"/>
    <property type="match status" value="1"/>
</dbReference>
<dbReference type="Proteomes" id="UP000726737">
    <property type="component" value="Unassembled WGS sequence"/>
</dbReference>
<comment type="function">
    <text evidence="5">Component of ribonuclease P, a protein complex that generates mature tRNA molecules by cleaving their 5'-ends.</text>
</comment>
<dbReference type="GO" id="GO:0004526">
    <property type="term" value="F:ribonuclease P activity"/>
    <property type="evidence" value="ECO:0007669"/>
    <property type="project" value="UniProtKB-EC"/>
</dbReference>
<dbReference type="GO" id="GO:0005730">
    <property type="term" value="C:nucleolus"/>
    <property type="evidence" value="ECO:0007669"/>
    <property type="project" value="TreeGrafter"/>
</dbReference>
<dbReference type="GO" id="GO:0033204">
    <property type="term" value="F:ribonuclease P RNA binding"/>
    <property type="evidence" value="ECO:0007669"/>
    <property type="project" value="InterPro"/>
</dbReference>
<evidence type="ECO:0000256" key="2">
    <source>
        <dbReference type="ARBA" id="ARBA00010800"/>
    </source>
</evidence>
<evidence type="ECO:0000313" key="6">
    <source>
        <dbReference type="EMBL" id="KAG0250297.1"/>
    </source>
</evidence>
<dbReference type="GO" id="GO:0001682">
    <property type="term" value="P:tRNA 5'-leader removal"/>
    <property type="evidence" value="ECO:0007669"/>
    <property type="project" value="InterPro"/>
</dbReference>
<organism evidence="6 7">
    <name type="scientific">Mortierella polycephala</name>
    <dbReference type="NCBI Taxonomy" id="41804"/>
    <lineage>
        <taxon>Eukaryota</taxon>
        <taxon>Fungi</taxon>
        <taxon>Fungi incertae sedis</taxon>
        <taxon>Mucoromycota</taxon>
        <taxon>Mortierellomycotina</taxon>
        <taxon>Mortierellomycetes</taxon>
        <taxon>Mortierellales</taxon>
        <taxon>Mortierellaceae</taxon>
        <taxon>Mortierella</taxon>
    </lineage>
</organism>
<comment type="subcellular location">
    <subcellularLocation>
        <location evidence="1">Nucleus</location>
    </subcellularLocation>
</comment>
<sequence>MVRFKNRYLLFEIVYADTPLGWTSIPARSKTSSALPAHSTHSGLSVLPDQSPFGDTGRNNCRLPQLSNKDFLYAVKDSIAENFGDYGAGLTQRPLLIKYFSPHTNIGILRISRDEVHIVWGALTFIKEIKGRPCSIRVLHTAGTIQNCQLTTIQYDRDRIMFLRNQAQLLEDDQTFTQLGLAFKESADKVNAIEL</sequence>
<comment type="catalytic activity">
    <reaction evidence="5">
        <text>Endonucleolytic cleavage of RNA, removing 5'-extranucleotides from tRNA precursor.</text>
        <dbReference type="EC" id="3.1.26.5"/>
    </reaction>
</comment>
<dbReference type="Pfam" id="PF01900">
    <property type="entry name" value="RNase_P_Rpp14"/>
    <property type="match status" value="1"/>
</dbReference>
<dbReference type="EC" id="3.1.26.5" evidence="5"/>
<keyword evidence="4" id="KW-0539">Nucleus</keyword>
<dbReference type="OrthoDB" id="24745at2759"/>
<evidence type="ECO:0000256" key="3">
    <source>
        <dbReference type="ARBA" id="ARBA00022694"/>
    </source>
</evidence>
<dbReference type="PANTHER" id="PTHR15441:SF2">
    <property type="entry name" value="RIBONUCLEASE P_MRP PROTEIN SUBUNIT POP5"/>
    <property type="match status" value="1"/>
</dbReference>
<keyword evidence="7" id="KW-1185">Reference proteome</keyword>
<dbReference type="PANTHER" id="PTHR15441">
    <property type="entry name" value="RIBONUCLEASE P PROTEIN SUBUNIT P14"/>
    <property type="match status" value="1"/>
</dbReference>
<evidence type="ECO:0000256" key="5">
    <source>
        <dbReference type="PIRNR" id="PIRNR023803"/>
    </source>
</evidence>
<accession>A0A9P6PQ14</accession>
<comment type="similarity">
    <text evidence="2 5">Belongs to the eukaryotic/archaeal RNase P protein component 2 family.</text>
</comment>
<dbReference type="InterPro" id="IPR038085">
    <property type="entry name" value="Rnp2-like_sf"/>
</dbReference>
<evidence type="ECO:0000256" key="1">
    <source>
        <dbReference type="ARBA" id="ARBA00004123"/>
    </source>
</evidence>
<dbReference type="GO" id="GO:0030681">
    <property type="term" value="C:multimeric ribonuclease P complex"/>
    <property type="evidence" value="ECO:0007669"/>
    <property type="project" value="TreeGrafter"/>
</dbReference>